<accession>A0A9N9G7E9</accession>
<organism evidence="1 2">
    <name type="scientific">Ambispora gerdemannii</name>
    <dbReference type="NCBI Taxonomy" id="144530"/>
    <lineage>
        <taxon>Eukaryota</taxon>
        <taxon>Fungi</taxon>
        <taxon>Fungi incertae sedis</taxon>
        <taxon>Mucoromycota</taxon>
        <taxon>Glomeromycotina</taxon>
        <taxon>Glomeromycetes</taxon>
        <taxon>Archaeosporales</taxon>
        <taxon>Ambisporaceae</taxon>
        <taxon>Ambispora</taxon>
    </lineage>
</organism>
<protein>
    <submittedName>
        <fullName evidence="1">11452_t:CDS:1</fullName>
    </submittedName>
</protein>
<name>A0A9N9G7E9_9GLOM</name>
<dbReference type="EMBL" id="CAJVPL010001756">
    <property type="protein sequence ID" value="CAG8586178.1"/>
    <property type="molecule type" value="Genomic_DNA"/>
</dbReference>
<dbReference type="AlphaFoldDB" id="A0A9N9G7E9"/>
<dbReference type="Proteomes" id="UP000789831">
    <property type="component" value="Unassembled WGS sequence"/>
</dbReference>
<evidence type="ECO:0000313" key="2">
    <source>
        <dbReference type="Proteomes" id="UP000789831"/>
    </source>
</evidence>
<keyword evidence="2" id="KW-1185">Reference proteome</keyword>
<sequence length="67" mass="7678">MPKRESQKIMMSVSRLEATKIQSRRAGKGTGRDIHTALKCFAYAYFETESDDMFDVIEDIMTRGISQ</sequence>
<comment type="caution">
    <text evidence="1">The sequence shown here is derived from an EMBL/GenBank/DDBJ whole genome shotgun (WGS) entry which is preliminary data.</text>
</comment>
<proteinExistence type="predicted"/>
<reference evidence="1" key="1">
    <citation type="submission" date="2021-06" db="EMBL/GenBank/DDBJ databases">
        <authorList>
            <person name="Kallberg Y."/>
            <person name="Tangrot J."/>
            <person name="Rosling A."/>
        </authorList>
    </citation>
    <scope>NUCLEOTIDE SEQUENCE</scope>
    <source>
        <strain evidence="1">MT106</strain>
    </source>
</reference>
<gene>
    <name evidence="1" type="ORF">AGERDE_LOCUS8375</name>
</gene>
<evidence type="ECO:0000313" key="1">
    <source>
        <dbReference type="EMBL" id="CAG8586178.1"/>
    </source>
</evidence>